<dbReference type="Gene3D" id="6.10.140.1320">
    <property type="match status" value="1"/>
</dbReference>
<dbReference type="EMBL" id="CP158375">
    <property type="protein sequence ID" value="XDO97780.1"/>
    <property type="molecule type" value="Genomic_DNA"/>
</dbReference>
<proteinExistence type="predicted"/>
<accession>A0AB39KV01</accession>
<keyword evidence="2 4" id="KW-1133">Transmembrane helix</keyword>
<protein>
    <submittedName>
        <fullName evidence="6">Twin transmembrane helix small protein</fullName>
    </submittedName>
</protein>
<reference evidence="6" key="1">
    <citation type="submission" date="2024-06" db="EMBL/GenBank/DDBJ databases">
        <title>Caulobacter inopinatus, sp. nov.</title>
        <authorList>
            <person name="Donachie S.P."/>
        </authorList>
    </citation>
    <scope>NUCLEOTIDE SEQUENCE</scope>
    <source>
        <strain evidence="6">73W</strain>
    </source>
</reference>
<keyword evidence="1 4" id="KW-0812">Transmembrane</keyword>
<evidence type="ECO:0000256" key="2">
    <source>
        <dbReference type="ARBA" id="ARBA00022989"/>
    </source>
</evidence>
<feature type="domain" description="HIG1" evidence="5">
    <location>
        <begin position="1"/>
        <end position="65"/>
    </location>
</feature>
<dbReference type="InterPro" id="IPR007667">
    <property type="entry name" value="Hypoxia_induced_domain"/>
</dbReference>
<feature type="transmembrane region" description="Helical" evidence="4">
    <location>
        <begin position="6"/>
        <end position="25"/>
    </location>
</feature>
<dbReference type="RefSeq" id="WP_369061217.1">
    <property type="nucleotide sequence ID" value="NZ_CP158375.1"/>
</dbReference>
<feature type="transmembrane region" description="Helical" evidence="4">
    <location>
        <begin position="46"/>
        <end position="62"/>
    </location>
</feature>
<dbReference type="PROSITE" id="PS51503">
    <property type="entry name" value="HIG1"/>
    <property type="match status" value="1"/>
</dbReference>
<evidence type="ECO:0000259" key="5">
    <source>
        <dbReference type="PROSITE" id="PS51503"/>
    </source>
</evidence>
<name>A0AB39KV01_9CAUL</name>
<evidence type="ECO:0000313" key="6">
    <source>
        <dbReference type="EMBL" id="XDO97780.1"/>
    </source>
</evidence>
<dbReference type="AlphaFoldDB" id="A0AB39KV01"/>
<evidence type="ECO:0000256" key="3">
    <source>
        <dbReference type="ARBA" id="ARBA00023136"/>
    </source>
</evidence>
<evidence type="ECO:0000256" key="4">
    <source>
        <dbReference type="SAM" id="Phobius"/>
    </source>
</evidence>
<keyword evidence="3 4" id="KW-0472">Membrane</keyword>
<dbReference type="NCBIfam" id="NF033233">
    <property type="entry name" value="twin_helix"/>
    <property type="match status" value="1"/>
</dbReference>
<sequence>MDTLFLILVPIALLAVLGVLGIGLYTLARGGDGSPARSNKLMQLRVVLQAVAILVVLAAVWIKSR</sequence>
<dbReference type="Pfam" id="PF04588">
    <property type="entry name" value="HIG_1_N"/>
    <property type="match status" value="1"/>
</dbReference>
<gene>
    <name evidence="6" type="ORF">ABOZ73_05000</name>
</gene>
<organism evidence="6">
    <name type="scientific">Caulobacter sp. 73W</name>
    <dbReference type="NCBI Taxonomy" id="3161137"/>
    <lineage>
        <taxon>Bacteria</taxon>
        <taxon>Pseudomonadati</taxon>
        <taxon>Pseudomonadota</taxon>
        <taxon>Alphaproteobacteria</taxon>
        <taxon>Caulobacterales</taxon>
        <taxon>Caulobacteraceae</taxon>
        <taxon>Caulobacter</taxon>
    </lineage>
</organism>
<evidence type="ECO:0000256" key="1">
    <source>
        <dbReference type="ARBA" id="ARBA00022692"/>
    </source>
</evidence>